<comment type="caution">
    <text evidence="5">The sequence shown here is derived from an EMBL/GenBank/DDBJ whole genome shotgun (WGS) entry which is preliminary data.</text>
</comment>
<name>A0ABD0KXY3_9CAEN</name>
<dbReference type="InterPro" id="IPR036291">
    <property type="entry name" value="NAD(P)-bd_dom_sf"/>
</dbReference>
<dbReference type="InterPro" id="IPR006176">
    <property type="entry name" value="3-OHacyl-CoA_DH_NAD-bd"/>
</dbReference>
<dbReference type="EMBL" id="JACVVK020000107">
    <property type="protein sequence ID" value="KAK7492013.1"/>
    <property type="molecule type" value="Genomic_DNA"/>
</dbReference>
<evidence type="ECO:0008006" key="7">
    <source>
        <dbReference type="Google" id="ProtNLM"/>
    </source>
</evidence>
<dbReference type="Proteomes" id="UP001519460">
    <property type="component" value="Unassembled WGS sequence"/>
</dbReference>
<proteinExistence type="inferred from homology"/>
<dbReference type="AlphaFoldDB" id="A0ABD0KXY3"/>
<evidence type="ECO:0000259" key="4">
    <source>
        <dbReference type="Pfam" id="PF02737"/>
    </source>
</evidence>
<dbReference type="GO" id="GO:0016491">
    <property type="term" value="F:oxidoreductase activity"/>
    <property type="evidence" value="ECO:0007669"/>
    <property type="project" value="UniProtKB-KW"/>
</dbReference>
<keyword evidence="6" id="KW-1185">Reference proteome</keyword>
<dbReference type="InterPro" id="IPR013328">
    <property type="entry name" value="6PGD_dom2"/>
</dbReference>
<dbReference type="InterPro" id="IPR006180">
    <property type="entry name" value="3-OHacyl-CoA_DH_CS"/>
</dbReference>
<feature type="domain" description="3-hydroxyacyl-CoA dehydrogenase NAD binding" evidence="4">
    <location>
        <begin position="7"/>
        <end position="187"/>
    </location>
</feature>
<evidence type="ECO:0000313" key="5">
    <source>
        <dbReference type="EMBL" id="KAK7492013.1"/>
    </source>
</evidence>
<evidence type="ECO:0000256" key="1">
    <source>
        <dbReference type="ARBA" id="ARBA00009463"/>
    </source>
</evidence>
<organism evidence="5 6">
    <name type="scientific">Batillaria attramentaria</name>
    <dbReference type="NCBI Taxonomy" id="370345"/>
    <lineage>
        <taxon>Eukaryota</taxon>
        <taxon>Metazoa</taxon>
        <taxon>Spiralia</taxon>
        <taxon>Lophotrochozoa</taxon>
        <taxon>Mollusca</taxon>
        <taxon>Gastropoda</taxon>
        <taxon>Caenogastropoda</taxon>
        <taxon>Sorbeoconcha</taxon>
        <taxon>Cerithioidea</taxon>
        <taxon>Batillariidae</taxon>
        <taxon>Batillaria</taxon>
    </lineage>
</organism>
<evidence type="ECO:0000313" key="6">
    <source>
        <dbReference type="Proteomes" id="UP001519460"/>
    </source>
</evidence>
<feature type="domain" description="3-hydroxyacyl-CoA dehydrogenase C-terminal" evidence="3">
    <location>
        <begin position="191"/>
        <end position="273"/>
    </location>
</feature>
<dbReference type="InterPro" id="IPR008927">
    <property type="entry name" value="6-PGluconate_DH-like_C_sf"/>
</dbReference>
<keyword evidence="2" id="KW-0560">Oxidoreductase</keyword>
<dbReference type="PROSITE" id="PS00067">
    <property type="entry name" value="3HCDH"/>
    <property type="match status" value="1"/>
</dbReference>
<dbReference type="PANTHER" id="PTHR48075">
    <property type="entry name" value="3-HYDROXYACYL-COA DEHYDROGENASE FAMILY PROTEIN"/>
    <property type="match status" value="1"/>
</dbReference>
<dbReference type="SUPFAM" id="SSF48179">
    <property type="entry name" value="6-phosphogluconate dehydrogenase C-terminal domain-like"/>
    <property type="match status" value="1"/>
</dbReference>
<dbReference type="Pfam" id="PF00725">
    <property type="entry name" value="3HCDH"/>
    <property type="match status" value="1"/>
</dbReference>
<dbReference type="Gene3D" id="3.40.50.720">
    <property type="entry name" value="NAD(P)-binding Rossmann-like Domain"/>
    <property type="match status" value="1"/>
</dbReference>
<accession>A0ABD0KXY3</accession>
<dbReference type="PROSITE" id="PS00065">
    <property type="entry name" value="D_2_HYDROXYACID_DH_1"/>
    <property type="match status" value="1"/>
</dbReference>
<dbReference type="PANTHER" id="PTHR48075:SF1">
    <property type="entry name" value="LAMBDA-CRYSTALLIN HOMOLOG"/>
    <property type="match status" value="1"/>
</dbReference>
<reference evidence="5 6" key="1">
    <citation type="journal article" date="2023" name="Sci. Data">
        <title>Genome assembly of the Korean intertidal mud-creeper Batillaria attramentaria.</title>
        <authorList>
            <person name="Patra A.K."/>
            <person name="Ho P.T."/>
            <person name="Jun S."/>
            <person name="Lee S.J."/>
            <person name="Kim Y."/>
            <person name="Won Y.J."/>
        </authorList>
    </citation>
    <scope>NUCLEOTIDE SEQUENCE [LARGE SCALE GENOMIC DNA]</scope>
    <source>
        <strain evidence="5">Wonlab-2016</strain>
    </source>
</reference>
<gene>
    <name evidence="5" type="ORF">BaRGS_00016677</name>
</gene>
<evidence type="ECO:0000259" key="3">
    <source>
        <dbReference type="Pfam" id="PF00725"/>
    </source>
</evidence>
<dbReference type="SUPFAM" id="SSF51735">
    <property type="entry name" value="NAD(P)-binding Rossmann-fold domains"/>
    <property type="match status" value="1"/>
</dbReference>
<dbReference type="Pfam" id="PF02737">
    <property type="entry name" value="3HCDH_N"/>
    <property type="match status" value="1"/>
</dbReference>
<dbReference type="Gene3D" id="1.10.1040.10">
    <property type="entry name" value="N-(1-d-carboxylethyl)-l-norvaline Dehydrogenase, domain 2"/>
    <property type="match status" value="1"/>
</dbReference>
<comment type="similarity">
    <text evidence="1">Belongs to the 3-hydroxyacyl-CoA dehydrogenase family.</text>
</comment>
<protein>
    <recommendedName>
        <fullName evidence="7">3-hydroxyacyl-CoA dehydrogenase</fullName>
    </recommendedName>
</protein>
<evidence type="ECO:0000256" key="2">
    <source>
        <dbReference type="ARBA" id="ARBA00023002"/>
    </source>
</evidence>
<dbReference type="InterPro" id="IPR029752">
    <property type="entry name" value="D-isomer_DH_CS1"/>
</dbReference>
<sequence length="333" mass="36625">MADNTQKVAIIGSGNIGRSWALLFSSAGFRVCLYDNNPAQLSNVIDHLKGQLDALVTKGLSRGDLSAEQQLQNVTLSNDLATCVKDAVFVMECVSEILDVKLAVFKLADDNLSDGAIMASSTSSMLPSVLSVDLNHRDHFLVAHPTNPPFFARAVELVPAPWTSADVMKRSRDLMVRLGQAPIVMKKEIPGFVLNRMQFAIFSESWRLVRDGIVDVDGLNKAVWSGLGARYAFLGPFEVGHLNATGIEGYLKTYGPMMYRLQSSMGETGPIGGQLAQDIQDALVVHTPLNALNERRRWREMRMAALAKLKQDMDRLDEQEAKEGKVDLLPSDH</sequence>
<dbReference type="InterPro" id="IPR006108">
    <property type="entry name" value="3HC_DH_C"/>
</dbReference>